<evidence type="ECO:0000313" key="4">
    <source>
        <dbReference type="EMBL" id="SVA75860.1"/>
    </source>
</evidence>
<dbReference type="NCBIfam" id="NF001244">
    <property type="entry name" value="PRK00216.1-5"/>
    <property type="match status" value="1"/>
</dbReference>
<dbReference type="Gene3D" id="3.40.50.150">
    <property type="entry name" value="Vaccinia Virus protein VP39"/>
    <property type="match status" value="1"/>
</dbReference>
<evidence type="ECO:0000256" key="1">
    <source>
        <dbReference type="ARBA" id="ARBA00022603"/>
    </source>
</evidence>
<keyword evidence="1" id="KW-0489">Methyltransferase</keyword>
<dbReference type="InterPro" id="IPR004033">
    <property type="entry name" value="UbiE/COQ5_MeTrFase"/>
</dbReference>
<dbReference type="AlphaFoldDB" id="A0A381YG20"/>
<sequence length="225" mass="24616">MFDAIAPQYDFLNNLLSVGMDRRWRDKAVEVLQLAGDETMLDLCTGTADLALTAVRRTEGSLKQVVGIDFAEGMLSLGQAKVHRKGYGDSLHLVRGDASSIPMSTASVDAAAIGFGIRNVEDPAAVCAELRRVLNPGGRLAILEFGFPSLPVLRQVYQWYFTRILPSIGHLISRHPEAYSYLPASVSSFLVPEAFTGLLRRAGFERIRDLPLSCGIVHLYVAVKP</sequence>
<dbReference type="GO" id="GO:0032259">
    <property type="term" value="P:methylation"/>
    <property type="evidence" value="ECO:0007669"/>
    <property type="project" value="UniProtKB-KW"/>
</dbReference>
<dbReference type="InterPro" id="IPR023576">
    <property type="entry name" value="UbiE/COQ5_MeTrFase_CS"/>
</dbReference>
<dbReference type="NCBIfam" id="TIGR01934">
    <property type="entry name" value="MenG_MenH_UbiE"/>
    <property type="match status" value="1"/>
</dbReference>
<keyword evidence="2" id="KW-0808">Transferase</keyword>
<reference evidence="4" key="1">
    <citation type="submission" date="2018-05" db="EMBL/GenBank/DDBJ databases">
        <authorList>
            <person name="Lanie J.A."/>
            <person name="Ng W.-L."/>
            <person name="Kazmierczak K.M."/>
            <person name="Andrzejewski T.M."/>
            <person name="Davidsen T.M."/>
            <person name="Wayne K.J."/>
            <person name="Tettelin H."/>
            <person name="Glass J.I."/>
            <person name="Rusch D."/>
            <person name="Podicherti R."/>
            <person name="Tsui H.-C.T."/>
            <person name="Winkler M.E."/>
        </authorList>
    </citation>
    <scope>NUCLEOTIDE SEQUENCE</scope>
</reference>
<dbReference type="PANTHER" id="PTHR43591">
    <property type="entry name" value="METHYLTRANSFERASE"/>
    <property type="match status" value="1"/>
</dbReference>
<name>A0A381YG20_9ZZZZ</name>
<dbReference type="PROSITE" id="PS51608">
    <property type="entry name" value="SAM_MT_UBIE"/>
    <property type="match status" value="1"/>
</dbReference>
<dbReference type="Pfam" id="PF01209">
    <property type="entry name" value="Ubie_methyltran"/>
    <property type="match status" value="1"/>
</dbReference>
<dbReference type="PANTHER" id="PTHR43591:SF24">
    <property type="entry name" value="2-METHOXY-6-POLYPRENYL-1,4-BENZOQUINOL METHYLASE, MITOCHONDRIAL"/>
    <property type="match status" value="1"/>
</dbReference>
<dbReference type="HAMAP" id="MF_01813">
    <property type="entry name" value="MenG_UbiE_methyltr"/>
    <property type="match status" value="1"/>
</dbReference>
<dbReference type="InterPro" id="IPR029063">
    <property type="entry name" value="SAM-dependent_MTases_sf"/>
</dbReference>
<organism evidence="4">
    <name type="scientific">marine metagenome</name>
    <dbReference type="NCBI Taxonomy" id="408172"/>
    <lineage>
        <taxon>unclassified sequences</taxon>
        <taxon>metagenomes</taxon>
        <taxon>ecological metagenomes</taxon>
    </lineage>
</organism>
<protein>
    <recommendedName>
        <fullName evidence="5">Demethylmenaquinone methyltransferase</fullName>
    </recommendedName>
</protein>
<evidence type="ECO:0008006" key="5">
    <source>
        <dbReference type="Google" id="ProtNLM"/>
    </source>
</evidence>
<dbReference type="EMBL" id="UINC01018130">
    <property type="protein sequence ID" value="SVA75860.1"/>
    <property type="molecule type" value="Genomic_DNA"/>
</dbReference>
<evidence type="ECO:0000256" key="2">
    <source>
        <dbReference type="ARBA" id="ARBA00022679"/>
    </source>
</evidence>
<dbReference type="SUPFAM" id="SSF53335">
    <property type="entry name" value="S-adenosyl-L-methionine-dependent methyltransferases"/>
    <property type="match status" value="1"/>
</dbReference>
<dbReference type="GO" id="GO:0008168">
    <property type="term" value="F:methyltransferase activity"/>
    <property type="evidence" value="ECO:0007669"/>
    <property type="project" value="UniProtKB-KW"/>
</dbReference>
<accession>A0A381YG20</accession>
<gene>
    <name evidence="4" type="ORF">METZ01_LOCUS128714</name>
</gene>
<proteinExistence type="inferred from homology"/>
<dbReference type="PROSITE" id="PS01183">
    <property type="entry name" value="UBIE_1"/>
    <property type="match status" value="1"/>
</dbReference>
<dbReference type="GO" id="GO:0042181">
    <property type="term" value="P:ketone biosynthetic process"/>
    <property type="evidence" value="ECO:0007669"/>
    <property type="project" value="UniProtKB-ARBA"/>
</dbReference>
<evidence type="ECO:0000256" key="3">
    <source>
        <dbReference type="ARBA" id="ARBA00022691"/>
    </source>
</evidence>
<keyword evidence="3" id="KW-0949">S-adenosyl-L-methionine</keyword>
<dbReference type="CDD" id="cd02440">
    <property type="entry name" value="AdoMet_MTases"/>
    <property type="match status" value="1"/>
</dbReference>